<evidence type="ECO:0000256" key="1">
    <source>
        <dbReference type="ARBA" id="ARBA00023015"/>
    </source>
</evidence>
<reference evidence="6 7" key="1">
    <citation type="submission" date="2024-01" db="EMBL/GenBank/DDBJ databases">
        <title>novel species in genus Adlercreutzia.</title>
        <authorList>
            <person name="Liu X."/>
        </authorList>
    </citation>
    <scope>NUCLEOTIDE SEQUENCE [LARGE SCALE GENOMIC DNA]</scope>
    <source>
        <strain evidence="6 7">R7</strain>
    </source>
</reference>
<dbReference type="EMBL" id="JAYMFF010000011">
    <property type="protein sequence ID" value="MEC4176079.1"/>
    <property type="molecule type" value="Genomic_DNA"/>
</dbReference>
<dbReference type="InterPro" id="IPR000792">
    <property type="entry name" value="Tscrpt_reg_LuxR_C"/>
</dbReference>
<feature type="transmembrane region" description="Helical" evidence="4">
    <location>
        <begin position="172"/>
        <end position="190"/>
    </location>
</feature>
<feature type="transmembrane region" description="Helical" evidence="4">
    <location>
        <begin position="375"/>
        <end position="396"/>
    </location>
</feature>
<feature type="transmembrane region" description="Helical" evidence="4">
    <location>
        <begin position="228"/>
        <end position="246"/>
    </location>
</feature>
<evidence type="ECO:0000313" key="6">
    <source>
        <dbReference type="EMBL" id="MEC4176079.1"/>
    </source>
</evidence>
<feature type="transmembrane region" description="Helical" evidence="4">
    <location>
        <begin position="88"/>
        <end position="108"/>
    </location>
</feature>
<feature type="transmembrane region" description="Helical" evidence="4">
    <location>
        <begin position="310"/>
        <end position="333"/>
    </location>
</feature>
<dbReference type="Proteomes" id="UP001349994">
    <property type="component" value="Unassembled WGS sequence"/>
</dbReference>
<comment type="caution">
    <text evidence="6">The sequence shown here is derived from an EMBL/GenBank/DDBJ whole genome shotgun (WGS) entry which is preliminary data.</text>
</comment>
<gene>
    <name evidence="6" type="ORF">VIN30_06425</name>
</gene>
<keyword evidence="4" id="KW-0472">Membrane</keyword>
<feature type="transmembrane region" description="Helical" evidence="4">
    <location>
        <begin position="20"/>
        <end position="38"/>
    </location>
</feature>
<evidence type="ECO:0000313" key="7">
    <source>
        <dbReference type="Proteomes" id="UP001349994"/>
    </source>
</evidence>
<feature type="transmembrane region" description="Helical" evidence="4">
    <location>
        <begin position="58"/>
        <end position="76"/>
    </location>
</feature>
<feature type="transmembrane region" description="Helical" evidence="4">
    <location>
        <begin position="258"/>
        <end position="277"/>
    </location>
</feature>
<organism evidence="6 7">
    <name type="scientific">Adlercreutzia wanghongyangiae</name>
    <dbReference type="NCBI Taxonomy" id="3111451"/>
    <lineage>
        <taxon>Bacteria</taxon>
        <taxon>Bacillati</taxon>
        <taxon>Actinomycetota</taxon>
        <taxon>Coriobacteriia</taxon>
        <taxon>Eggerthellales</taxon>
        <taxon>Eggerthellaceae</taxon>
        <taxon>Adlercreutzia</taxon>
    </lineage>
</organism>
<keyword evidence="4" id="KW-0812">Transmembrane</keyword>
<keyword evidence="2" id="KW-0238">DNA-binding</keyword>
<proteinExistence type="predicted"/>
<evidence type="ECO:0000259" key="5">
    <source>
        <dbReference type="PROSITE" id="PS50043"/>
    </source>
</evidence>
<evidence type="ECO:0000256" key="3">
    <source>
        <dbReference type="ARBA" id="ARBA00023163"/>
    </source>
</evidence>
<name>A0ABU6II34_9ACTN</name>
<dbReference type="InterPro" id="IPR036388">
    <property type="entry name" value="WH-like_DNA-bd_sf"/>
</dbReference>
<dbReference type="CDD" id="cd06170">
    <property type="entry name" value="LuxR_C_like"/>
    <property type="match status" value="1"/>
</dbReference>
<dbReference type="RefSeq" id="WP_338210184.1">
    <property type="nucleotide sequence ID" value="NZ_JAYMFF010000011.1"/>
</dbReference>
<evidence type="ECO:0000256" key="4">
    <source>
        <dbReference type="SAM" id="Phobius"/>
    </source>
</evidence>
<dbReference type="InterPro" id="IPR016032">
    <property type="entry name" value="Sig_transdc_resp-reg_C-effctor"/>
</dbReference>
<feature type="transmembrane region" description="Helical" evidence="4">
    <location>
        <begin position="114"/>
        <end position="136"/>
    </location>
</feature>
<keyword evidence="4" id="KW-1133">Transmembrane helix</keyword>
<dbReference type="SUPFAM" id="SSF46894">
    <property type="entry name" value="C-terminal effector domain of the bipartite response regulators"/>
    <property type="match status" value="1"/>
</dbReference>
<keyword evidence="1" id="KW-0805">Transcription regulation</keyword>
<dbReference type="Gene3D" id="1.10.10.10">
    <property type="entry name" value="Winged helix-like DNA-binding domain superfamily/Winged helix DNA-binding domain"/>
    <property type="match status" value="1"/>
</dbReference>
<dbReference type="PANTHER" id="PTHR44688:SF16">
    <property type="entry name" value="DNA-BINDING TRANSCRIPTIONAL ACTIVATOR DEVR_DOSR"/>
    <property type="match status" value="1"/>
</dbReference>
<dbReference type="Pfam" id="PF00196">
    <property type="entry name" value="GerE"/>
    <property type="match status" value="1"/>
</dbReference>
<evidence type="ECO:0000256" key="2">
    <source>
        <dbReference type="ARBA" id="ARBA00023125"/>
    </source>
</evidence>
<protein>
    <submittedName>
        <fullName evidence="6">Helix-turn-helix transcriptional regulator</fullName>
    </submittedName>
</protein>
<keyword evidence="3" id="KW-0804">Transcription</keyword>
<sequence length="493" mass="51805">MSLALFRQRLTATPLGGRGMLAASLVCFWAFHFIVLWPSSFSQDGADQALNLGADLTWVIAVSCNALALLGCVVALSRGVTVHFERLARLSGLLTTCGIGLIALRAVWQGAPAGAAFLAGNVLFGVGTGLMMASYADRLRRVSPQTTFMALSAAFTVGAFLCLLFTLALVPLARWVAAALLPLLAAYFYGRYARQADDGKEETSNASAASSASSPDDFPLSGLPLKSLLGLIVVVGLTAGVMRGMSHLDSDVTSAGPLFVGSVLVGGSVLFALSFLIERLRPTLLLQGVVVVISAAFMALAFLAGESMSVAFVIHTIGFLFFVALVWLFCTFLGNGRSGGTRLFVIGLCANQMGQALGSLGYLGLVAAVGSSASALVPASLATVYVLLLAALIFFANAGRTRRAVPEVAPQAALQLPLLAEAYHLTAREVEIGVLVAEGKSRAAIAEALVVSQETVKSHTKHLYQKLSVHSRDELLRLLEEEARQAAEQQVFL</sequence>
<feature type="transmembrane region" description="Helical" evidence="4">
    <location>
        <begin position="284"/>
        <end position="304"/>
    </location>
</feature>
<feature type="domain" description="HTH luxR-type" evidence="5">
    <location>
        <begin position="418"/>
        <end position="483"/>
    </location>
</feature>
<dbReference type="PROSITE" id="PS50043">
    <property type="entry name" value="HTH_LUXR_2"/>
    <property type="match status" value="1"/>
</dbReference>
<keyword evidence="7" id="KW-1185">Reference proteome</keyword>
<dbReference type="PRINTS" id="PR00038">
    <property type="entry name" value="HTHLUXR"/>
</dbReference>
<feature type="transmembrane region" description="Helical" evidence="4">
    <location>
        <begin position="345"/>
        <end position="369"/>
    </location>
</feature>
<accession>A0ABU6II34</accession>
<dbReference type="SMART" id="SM00421">
    <property type="entry name" value="HTH_LUXR"/>
    <property type="match status" value="1"/>
</dbReference>
<feature type="transmembrane region" description="Helical" evidence="4">
    <location>
        <begin position="148"/>
        <end position="166"/>
    </location>
</feature>
<dbReference type="PANTHER" id="PTHR44688">
    <property type="entry name" value="DNA-BINDING TRANSCRIPTIONAL ACTIVATOR DEVR_DOSR"/>
    <property type="match status" value="1"/>
</dbReference>